<organism evidence="1">
    <name type="scientific">marine sediment metagenome</name>
    <dbReference type="NCBI Taxonomy" id="412755"/>
    <lineage>
        <taxon>unclassified sequences</taxon>
        <taxon>metagenomes</taxon>
        <taxon>ecological metagenomes</taxon>
    </lineage>
</organism>
<sequence>MVFHSYTSLSGSFRVAPREYGVVNYLRYRRQMNLAHIAELMGRSLATVHRVLSIHPVDHVDNRGQTKSVYQGRTRSFAMGKALMRLQIKTWLRGLADTVTEALEDKTLTAALIRLLTESSEGDEDEDPV</sequence>
<proteinExistence type="predicted"/>
<protein>
    <submittedName>
        <fullName evidence="1">Uncharacterized protein</fullName>
    </submittedName>
</protein>
<comment type="caution">
    <text evidence="1">The sequence shown here is derived from an EMBL/GenBank/DDBJ whole genome shotgun (WGS) entry which is preliminary data.</text>
</comment>
<dbReference type="AlphaFoldDB" id="A0A0F9BFD5"/>
<accession>A0A0F9BFD5</accession>
<name>A0A0F9BFD5_9ZZZZ</name>
<gene>
    <name evidence="1" type="ORF">LCGC14_2534740</name>
</gene>
<reference evidence="1" key="1">
    <citation type="journal article" date="2015" name="Nature">
        <title>Complex archaea that bridge the gap between prokaryotes and eukaryotes.</title>
        <authorList>
            <person name="Spang A."/>
            <person name="Saw J.H."/>
            <person name="Jorgensen S.L."/>
            <person name="Zaremba-Niedzwiedzka K."/>
            <person name="Martijn J."/>
            <person name="Lind A.E."/>
            <person name="van Eijk R."/>
            <person name="Schleper C."/>
            <person name="Guy L."/>
            <person name="Ettema T.J."/>
        </authorList>
    </citation>
    <scope>NUCLEOTIDE SEQUENCE</scope>
</reference>
<dbReference type="EMBL" id="LAZR01041215">
    <property type="protein sequence ID" value="KKL12542.1"/>
    <property type="molecule type" value="Genomic_DNA"/>
</dbReference>
<evidence type="ECO:0000313" key="1">
    <source>
        <dbReference type="EMBL" id="KKL12542.1"/>
    </source>
</evidence>